<sequence length="603" mass="67379" precursor="true">MLRRDFIKKCISTSALGTFASASSPSAAGTLLAAGGADIRLKTKSPGTIPQLDKVGENFTFALFADPQLSGETTIGTVGGTSAVRYTESIKEINAMAQKPAFSIIDGDLVNVPTHTPSWDNFMSRTLEMDCLPILVYGNHDGNAQTNHYEIFQEHQQTCCGIRDYYFSFDCGKWHFVVLPCDIVNRTEELEILAWLKSDLHKNRNRPTMLFLHEHLMPQGLTQLEWYTYNRTLRMEILDEIARWGNVKYAVWGHVHNGIQASVKTAWTYRGINFITAPTCTASRPFGEEFDDFEPGEDQGDGDTGGGYYMIFEVSGEDVVVKARVANVDREYTYSPKFREYTSQEPLWFCNIHAYPPKPALVNGSFENGLDGWMMPYRYQGDTDPMFKWEVKSNIAKSGGKALLFRVHEAGQPWAQTEMLEAYQMVDAPVSPVLKFSYRLDSEPVGGGGYVKVCAYSGETLQRLMLLDWGATDNEKSQSVNMVRNTFYTADDRRPPKTELINWGNQKKAMFWSLPDTLNKWHDLTLNIKDMHDTLRGSGSWEALGITKILITVGVWTLENDGSENSCIFDDVSLTSAAGETSNINGVPLASGSTVYNTAFGSA</sequence>
<dbReference type="InterPro" id="IPR004843">
    <property type="entry name" value="Calcineurin-like_PHP"/>
</dbReference>
<feature type="domain" description="Calcineurin-like phosphoesterase" evidence="2">
    <location>
        <begin position="90"/>
        <end position="257"/>
    </location>
</feature>
<evidence type="ECO:0000313" key="4">
    <source>
        <dbReference type="Proteomes" id="UP000188181"/>
    </source>
</evidence>
<feature type="signal peptide" evidence="1">
    <location>
        <begin position="1"/>
        <end position="28"/>
    </location>
</feature>
<keyword evidence="1" id="KW-0732">Signal</keyword>
<organism evidence="3 4">
    <name type="scientific">Limihaloglobus sulfuriphilus</name>
    <dbReference type="NCBI Taxonomy" id="1851148"/>
    <lineage>
        <taxon>Bacteria</taxon>
        <taxon>Pseudomonadati</taxon>
        <taxon>Planctomycetota</taxon>
        <taxon>Phycisphaerae</taxon>
        <taxon>Sedimentisphaerales</taxon>
        <taxon>Sedimentisphaeraceae</taxon>
        <taxon>Limihaloglobus</taxon>
    </lineage>
</organism>
<dbReference type="AlphaFoldDB" id="A0A1Q2MAY2"/>
<feature type="chain" id="PRO_5011981191" evidence="1">
    <location>
        <begin position="29"/>
        <end position="603"/>
    </location>
</feature>
<dbReference type="GO" id="GO:0016787">
    <property type="term" value="F:hydrolase activity"/>
    <property type="evidence" value="ECO:0007669"/>
    <property type="project" value="InterPro"/>
</dbReference>
<proteinExistence type="predicted"/>
<evidence type="ECO:0000313" key="3">
    <source>
        <dbReference type="EMBL" id="AQQ69820.1"/>
    </source>
</evidence>
<reference evidence="4" key="1">
    <citation type="submission" date="2017-02" db="EMBL/GenBank/DDBJ databases">
        <title>Comparative genomics and description of representatives of a novel lineage of planctomycetes thriving in anoxic sediments.</title>
        <authorList>
            <person name="Spring S."/>
            <person name="Bunk B."/>
            <person name="Sproer C."/>
        </authorList>
    </citation>
    <scope>NUCLEOTIDE SEQUENCE [LARGE SCALE GENOMIC DNA]</scope>
    <source>
        <strain evidence="4">SM-Chi-D1</strain>
    </source>
</reference>
<evidence type="ECO:0000259" key="2">
    <source>
        <dbReference type="Pfam" id="PF00149"/>
    </source>
</evidence>
<gene>
    <name evidence="3" type="ORF">SMSP2_00154</name>
</gene>
<dbReference type="KEGG" id="pbas:SMSP2_00154"/>
<dbReference type="Proteomes" id="UP000188181">
    <property type="component" value="Chromosome"/>
</dbReference>
<dbReference type="Gene3D" id="3.60.21.10">
    <property type="match status" value="1"/>
</dbReference>
<dbReference type="STRING" id="1851148.SMSP2_00154"/>
<dbReference type="Pfam" id="PF00149">
    <property type="entry name" value="Metallophos"/>
    <property type="match status" value="1"/>
</dbReference>
<keyword evidence="4" id="KW-1185">Reference proteome</keyword>
<dbReference type="SUPFAM" id="SSF56300">
    <property type="entry name" value="Metallo-dependent phosphatases"/>
    <property type="match status" value="1"/>
</dbReference>
<dbReference type="InterPro" id="IPR029052">
    <property type="entry name" value="Metallo-depent_PP-like"/>
</dbReference>
<evidence type="ECO:0000256" key="1">
    <source>
        <dbReference type="SAM" id="SignalP"/>
    </source>
</evidence>
<dbReference type="EMBL" id="CP019646">
    <property type="protein sequence ID" value="AQQ69820.1"/>
    <property type="molecule type" value="Genomic_DNA"/>
</dbReference>
<dbReference type="OrthoDB" id="211986at2"/>
<name>A0A1Q2MAY2_9BACT</name>
<dbReference type="InterPro" id="IPR051918">
    <property type="entry name" value="STPP_CPPED1"/>
</dbReference>
<accession>A0A1Q2MAY2</accession>
<dbReference type="PANTHER" id="PTHR43143:SF1">
    <property type="entry name" value="SERINE_THREONINE-PROTEIN PHOSPHATASE CPPED1"/>
    <property type="match status" value="1"/>
</dbReference>
<dbReference type="PANTHER" id="PTHR43143">
    <property type="entry name" value="METALLOPHOSPHOESTERASE, CALCINEURIN SUPERFAMILY"/>
    <property type="match status" value="1"/>
</dbReference>
<dbReference type="RefSeq" id="WP_146682126.1">
    <property type="nucleotide sequence ID" value="NZ_CP019646.1"/>
</dbReference>
<protein>
    <submittedName>
        <fullName evidence="3">Cyclic 3',5'-adenosine monophosphate phosphodiesterase</fullName>
    </submittedName>
</protein>